<dbReference type="InterPro" id="IPR023198">
    <property type="entry name" value="PGP-like_dom2"/>
</dbReference>
<dbReference type="InterPro" id="IPR023214">
    <property type="entry name" value="HAD_sf"/>
</dbReference>
<dbReference type="RefSeq" id="WP_073154663.1">
    <property type="nucleotide sequence ID" value="NZ_FQVL01000005.1"/>
</dbReference>
<gene>
    <name evidence="2" type="ORF">SAMN05444392_10536</name>
</gene>
<dbReference type="STRING" id="112248.SAMN05444392_10536"/>
<evidence type="ECO:0000313" key="3">
    <source>
        <dbReference type="Proteomes" id="UP000184476"/>
    </source>
</evidence>
<proteinExistence type="inferred from homology"/>
<organism evidence="2 3">
    <name type="scientific">Seinonella peptonophila</name>
    <dbReference type="NCBI Taxonomy" id="112248"/>
    <lineage>
        <taxon>Bacteria</taxon>
        <taxon>Bacillati</taxon>
        <taxon>Bacillota</taxon>
        <taxon>Bacilli</taxon>
        <taxon>Bacillales</taxon>
        <taxon>Thermoactinomycetaceae</taxon>
        <taxon>Seinonella</taxon>
    </lineage>
</organism>
<dbReference type="NCBIfam" id="TIGR01549">
    <property type="entry name" value="HAD-SF-IA-v1"/>
    <property type="match status" value="1"/>
</dbReference>
<dbReference type="PRINTS" id="PR00413">
    <property type="entry name" value="HADHALOGNASE"/>
</dbReference>
<dbReference type="Gene3D" id="3.40.50.1000">
    <property type="entry name" value="HAD superfamily/HAD-like"/>
    <property type="match status" value="1"/>
</dbReference>
<protein>
    <submittedName>
        <fullName evidence="2">Uncharacterized protein</fullName>
    </submittedName>
</protein>
<dbReference type="Proteomes" id="UP000184476">
    <property type="component" value="Unassembled WGS sequence"/>
</dbReference>
<dbReference type="SUPFAM" id="SSF56784">
    <property type="entry name" value="HAD-like"/>
    <property type="match status" value="1"/>
</dbReference>
<reference evidence="2 3" key="1">
    <citation type="submission" date="2016-11" db="EMBL/GenBank/DDBJ databases">
        <authorList>
            <person name="Jaros S."/>
            <person name="Januszkiewicz K."/>
            <person name="Wedrychowicz H."/>
        </authorList>
    </citation>
    <scope>NUCLEOTIDE SEQUENCE [LARGE SCALE GENOMIC DNA]</scope>
    <source>
        <strain evidence="2 3">DSM 44666</strain>
    </source>
</reference>
<dbReference type="InterPro" id="IPR006439">
    <property type="entry name" value="HAD-SF_hydro_IA"/>
</dbReference>
<dbReference type="InterPro" id="IPR010976">
    <property type="entry name" value="B-phosphoglucomutase_hydrolase"/>
</dbReference>
<dbReference type="CDD" id="cd07505">
    <property type="entry name" value="HAD_BPGM-like"/>
    <property type="match status" value="1"/>
</dbReference>
<accession>A0A1M4XJ42</accession>
<dbReference type="InterPro" id="IPR036412">
    <property type="entry name" value="HAD-like_sf"/>
</dbReference>
<name>A0A1M4XJ42_9BACL</name>
<dbReference type="Gene3D" id="1.10.150.240">
    <property type="entry name" value="Putative phosphatase, domain 2"/>
    <property type="match status" value="1"/>
</dbReference>
<keyword evidence="3" id="KW-1185">Reference proteome</keyword>
<dbReference type="OrthoDB" id="9797743at2"/>
<evidence type="ECO:0000256" key="1">
    <source>
        <dbReference type="ARBA" id="ARBA00006171"/>
    </source>
</evidence>
<comment type="similarity">
    <text evidence="1">Belongs to the HAD-like hydrolase superfamily. CbbY/CbbZ/Gph/YieH family.</text>
</comment>
<dbReference type="SFLD" id="SFLDG01135">
    <property type="entry name" value="C1.5.6:_HAD__Beta-PGM__Phospha"/>
    <property type="match status" value="1"/>
</dbReference>
<dbReference type="SFLD" id="SFLDG01129">
    <property type="entry name" value="C1.5:_HAD__Beta-PGM__Phosphata"/>
    <property type="match status" value="1"/>
</dbReference>
<dbReference type="PANTHER" id="PTHR18901">
    <property type="entry name" value="2-DEOXYGLUCOSE-6-PHOSPHATE PHOSPHATASE 2"/>
    <property type="match status" value="1"/>
</dbReference>
<dbReference type="PANTHER" id="PTHR18901:SF38">
    <property type="entry name" value="PSEUDOURIDINE-5'-PHOSPHATASE"/>
    <property type="match status" value="1"/>
</dbReference>
<evidence type="ECO:0000313" key="2">
    <source>
        <dbReference type="EMBL" id="SHE93677.1"/>
    </source>
</evidence>
<dbReference type="Pfam" id="PF13419">
    <property type="entry name" value="HAD_2"/>
    <property type="match status" value="1"/>
</dbReference>
<dbReference type="NCBIfam" id="TIGR01509">
    <property type="entry name" value="HAD-SF-IA-v3"/>
    <property type="match status" value="1"/>
</dbReference>
<dbReference type="EMBL" id="FQVL01000005">
    <property type="protein sequence ID" value="SHE93677.1"/>
    <property type="molecule type" value="Genomic_DNA"/>
</dbReference>
<dbReference type="NCBIfam" id="TIGR02009">
    <property type="entry name" value="PGMB-YQAB-SF"/>
    <property type="match status" value="1"/>
</dbReference>
<sequence>MTNEHIEAVIFDLDGTLIDSEPVHYLAEKELLQAYGIDGFTMEMKKPYIGKSTESIMEALKEKYHLDASLESLVAEKIKRYLYLAYRNMDVYPEMRTFLQQLKNSNIPLAIASGSSRSIIEEILKITELQPYFSVVVSAEEVAAGKPAPDVFLKAANDLSINPERCVVLEDSQYGVEAAKRAKMYAIAIPYLSEPPLHPLFGQADLLFEQGMSQFSASKAIKWINEKR</sequence>
<dbReference type="AlphaFoldDB" id="A0A1M4XJ42"/>
<dbReference type="InterPro" id="IPR041492">
    <property type="entry name" value="HAD_2"/>
</dbReference>
<dbReference type="SFLD" id="SFLDS00003">
    <property type="entry name" value="Haloacid_Dehalogenase"/>
    <property type="match status" value="1"/>
</dbReference>